<name>A0ABT4GQ34_9BACL</name>
<reference evidence="1 2" key="1">
    <citation type="submission" date="2022-05" db="EMBL/GenBank/DDBJ databases">
        <title>Genome Sequencing of Bee-Associated Microbes.</title>
        <authorList>
            <person name="Dunlap C."/>
        </authorList>
    </citation>
    <scope>NUCLEOTIDE SEQUENCE [LARGE SCALE GENOMIC DNA]</scope>
    <source>
        <strain evidence="1 2">NRRL B-14421</strain>
    </source>
</reference>
<accession>A0ABT4GQ34</accession>
<dbReference type="RefSeq" id="WP_268618757.1">
    <property type="nucleotide sequence ID" value="NZ_JAMDMX010000234.1"/>
</dbReference>
<dbReference type="EMBL" id="JAMDMX010000234">
    <property type="protein sequence ID" value="MCY9698317.1"/>
    <property type="molecule type" value="Genomic_DNA"/>
</dbReference>
<dbReference type="Proteomes" id="UP001527099">
    <property type="component" value="Unassembled WGS sequence"/>
</dbReference>
<evidence type="ECO:0000313" key="2">
    <source>
        <dbReference type="Proteomes" id="UP001527099"/>
    </source>
</evidence>
<organism evidence="1 2">
    <name type="scientific">Paenibacillus alginolyticus</name>
    <dbReference type="NCBI Taxonomy" id="59839"/>
    <lineage>
        <taxon>Bacteria</taxon>
        <taxon>Bacillati</taxon>
        <taxon>Bacillota</taxon>
        <taxon>Bacilli</taxon>
        <taxon>Bacillales</taxon>
        <taxon>Paenibacillaceae</taxon>
        <taxon>Paenibacillus</taxon>
    </lineage>
</organism>
<gene>
    <name evidence="1" type="ORF">M5X19_36590</name>
</gene>
<evidence type="ECO:0000313" key="1">
    <source>
        <dbReference type="EMBL" id="MCY9698317.1"/>
    </source>
</evidence>
<sequence>MLPKVYNVKSIILLSEKGERDCYSFERIIFETESCYLVFKHDSEFYVYKLNLAENQLFMDPAEIEYIEQLSKTLSIDIKQDNLRHWAVGISYNETSSENKISTLFKISNQDQPLDILPFLLQTGEDSIYFRQ</sequence>
<keyword evidence="2" id="KW-1185">Reference proteome</keyword>
<proteinExistence type="predicted"/>
<comment type="caution">
    <text evidence="1">The sequence shown here is derived from an EMBL/GenBank/DDBJ whole genome shotgun (WGS) entry which is preliminary data.</text>
</comment>
<protein>
    <submittedName>
        <fullName evidence="1">Uncharacterized protein</fullName>
    </submittedName>
</protein>